<dbReference type="PATRIC" id="fig|1229493.5.peg.2109"/>
<dbReference type="InterPro" id="IPR023100">
    <property type="entry name" value="D-aminoacylase_insert_dom_sf"/>
</dbReference>
<dbReference type="Gene3D" id="3.20.20.140">
    <property type="entry name" value="Metal-dependent hydrolases"/>
    <property type="match status" value="1"/>
</dbReference>
<gene>
    <name evidence="2" type="ORF">H735_14825</name>
</gene>
<evidence type="ECO:0000313" key="2">
    <source>
        <dbReference type="EMBL" id="KIF52413.1"/>
    </source>
</evidence>
<reference evidence="2 3" key="1">
    <citation type="submission" date="2014-07" db="EMBL/GenBank/DDBJ databases">
        <title>Unique and conserved regions in Vibrio harveyi and related species in comparison with the shrimp pathogen Vibrio harveyi CAIM 1792.</title>
        <authorList>
            <person name="Espinoza-Valles I."/>
            <person name="Vora G."/>
            <person name="Leekitcharoenphon P."/>
            <person name="Ussery D."/>
            <person name="Hoj L."/>
            <person name="Gomez-Gil B."/>
        </authorList>
    </citation>
    <scope>NUCLEOTIDE SEQUENCE [LARGE SCALE GENOMIC DNA]</scope>
    <source>
        <strain evidence="3">CAIM 1854 / LMG 25443</strain>
    </source>
</reference>
<dbReference type="SUPFAM" id="SSF51338">
    <property type="entry name" value="Composite domain of metallo-dependent hydrolases"/>
    <property type="match status" value="1"/>
</dbReference>
<dbReference type="AlphaFoldDB" id="A0A0C1VRB0"/>
<protein>
    <submittedName>
        <fullName evidence="2">D-aminoacylase</fullName>
    </submittedName>
</protein>
<dbReference type="InterPro" id="IPR013108">
    <property type="entry name" value="Amidohydro_3"/>
</dbReference>
<dbReference type="GO" id="GO:0016811">
    <property type="term" value="F:hydrolase activity, acting on carbon-nitrogen (but not peptide) bonds, in linear amides"/>
    <property type="evidence" value="ECO:0007669"/>
    <property type="project" value="InterPro"/>
</dbReference>
<dbReference type="Pfam" id="PF07969">
    <property type="entry name" value="Amidohydro_3"/>
    <property type="match status" value="1"/>
</dbReference>
<feature type="domain" description="Amidohydrolase 3" evidence="1">
    <location>
        <begin position="45"/>
        <end position="460"/>
    </location>
</feature>
<dbReference type="CDD" id="cd01297">
    <property type="entry name" value="D-aminoacylase"/>
    <property type="match status" value="1"/>
</dbReference>
<dbReference type="Proteomes" id="UP000031586">
    <property type="component" value="Unassembled WGS sequence"/>
</dbReference>
<organism evidence="2 3">
    <name type="scientific">Vibrio owensii CAIM 1854 = LMG 25443</name>
    <dbReference type="NCBI Taxonomy" id="1229493"/>
    <lineage>
        <taxon>Bacteria</taxon>
        <taxon>Pseudomonadati</taxon>
        <taxon>Pseudomonadota</taxon>
        <taxon>Gammaproteobacteria</taxon>
        <taxon>Vibrionales</taxon>
        <taxon>Vibrionaceae</taxon>
        <taxon>Vibrio</taxon>
    </lineage>
</organism>
<evidence type="ECO:0000313" key="3">
    <source>
        <dbReference type="Proteomes" id="UP000031586"/>
    </source>
</evidence>
<dbReference type="PANTHER" id="PTHR11647">
    <property type="entry name" value="HYDRANTOINASE/DIHYDROPYRIMIDINASE FAMILY MEMBER"/>
    <property type="match status" value="1"/>
</dbReference>
<dbReference type="PANTHER" id="PTHR11647:SF1">
    <property type="entry name" value="COLLAPSIN RESPONSE MEDIATOR PROTEIN"/>
    <property type="match status" value="1"/>
</dbReference>
<dbReference type="Gene3D" id="2.30.40.10">
    <property type="entry name" value="Urease, subunit C, domain 1"/>
    <property type="match status" value="1"/>
</dbReference>
<name>A0A0C1VRB0_9VIBR</name>
<dbReference type="InterPro" id="IPR032466">
    <property type="entry name" value="Metal_Hydrolase"/>
</dbReference>
<proteinExistence type="predicted"/>
<dbReference type="SUPFAM" id="SSF51556">
    <property type="entry name" value="Metallo-dependent hydrolases"/>
    <property type="match status" value="1"/>
</dbReference>
<accession>A0A0C1VRB0</accession>
<evidence type="ECO:0000259" key="1">
    <source>
        <dbReference type="Pfam" id="PF07969"/>
    </source>
</evidence>
<dbReference type="InterPro" id="IPR011059">
    <property type="entry name" value="Metal-dep_hydrolase_composite"/>
</dbReference>
<dbReference type="Gene3D" id="3.30.1490.130">
    <property type="entry name" value="D-aminoacylase. Domain 3"/>
    <property type="match status" value="1"/>
</dbReference>
<dbReference type="EMBL" id="JPRD01000023">
    <property type="protein sequence ID" value="KIF52413.1"/>
    <property type="molecule type" value="Genomic_DNA"/>
</dbReference>
<comment type="caution">
    <text evidence="2">The sequence shown here is derived from an EMBL/GenBank/DDBJ whole genome shotgun (WGS) entry which is preliminary data.</text>
</comment>
<dbReference type="RefSeq" id="WP_020194758.1">
    <property type="nucleotide sequence ID" value="NZ_BAOH01000007.1"/>
</dbReference>
<dbReference type="InterPro" id="IPR050378">
    <property type="entry name" value="Metallo-dep_Hydrolases_sf"/>
</dbReference>
<sequence>MLFDTIIKSVEVFDGTGAAPFIADVAIRQDRIEQVGQLGELSAKKVINGQGLALAPGFIDVHTHDDTNVIRYPDCLPKISQGVTTVIVGNCGISASPAVLNDTPPDPMNLLGKQEDFKYPTFAEYAKAVQAANPAVNVAALVGHTTLRNNVMDDLLRTATDEEIEQMRQTLAQAMEEGALGLSSGLAYASAKQANADEVMRLAEILGHHGGIYTTHMRTEFEEIISAMEEAFETGQYAKVPVVISHLKCAGAGNWGRTVEVLDLMDKVSEHQDVSCDCYPYSASSSTLDLKQVTDEIDIFITWSESKPEHAGKMLKDIADEMQLPLMEAAKALQPAGAVYHCMDENDVKRVLKYKLTMVGSDGLPNDPHPHPRLWGTFPKVLGHYCREEQLFPLAEAIHKMTGMSATRYQLKDRGEIKTGAYADLVLFNPNTIKDTATFENPISVAQGIESVFVNGELSYLKDKVTENRNGVFIYRNNTHQ</sequence>